<dbReference type="OrthoDB" id="420046at2759"/>
<dbReference type="PANTHER" id="PTHR43686">
    <property type="entry name" value="SULFURTRANSFERASE-RELATED"/>
    <property type="match status" value="1"/>
</dbReference>
<accession>A0A9Q0MJE0</accession>
<dbReference type="Proteomes" id="UP001151699">
    <property type="component" value="Unassembled WGS sequence"/>
</dbReference>
<name>A0A9Q0MJE0_9DIPT</name>
<evidence type="ECO:0000313" key="2">
    <source>
        <dbReference type="Proteomes" id="UP001151699"/>
    </source>
</evidence>
<comment type="caution">
    <text evidence="1">The sequence shown here is derived from an EMBL/GenBank/DDBJ whole genome shotgun (WGS) entry which is preliminary data.</text>
</comment>
<organism evidence="1 2">
    <name type="scientific">Pseudolycoriella hygida</name>
    <dbReference type="NCBI Taxonomy" id="35572"/>
    <lineage>
        <taxon>Eukaryota</taxon>
        <taxon>Metazoa</taxon>
        <taxon>Ecdysozoa</taxon>
        <taxon>Arthropoda</taxon>
        <taxon>Hexapoda</taxon>
        <taxon>Insecta</taxon>
        <taxon>Pterygota</taxon>
        <taxon>Neoptera</taxon>
        <taxon>Endopterygota</taxon>
        <taxon>Diptera</taxon>
        <taxon>Nematocera</taxon>
        <taxon>Sciaroidea</taxon>
        <taxon>Sciaridae</taxon>
        <taxon>Pseudolycoriella</taxon>
    </lineage>
</organism>
<sequence length="138" mass="15792">MSYCSSMEDILYVMKAVEFVARKGYMFLPHYKCSVTTGVYSGKSQTKEQLYHLKSVLFGPNGLTFGTEIMNVGSLNYNECLREAENITLQKISVQESTESFDSELRWFVHQAEALDLIRNGRIIKPKTPPFIVSLYDE</sequence>
<keyword evidence="2" id="KW-1185">Reference proteome</keyword>
<gene>
    <name evidence="1" type="ORF">Bhyg_17253</name>
</gene>
<protein>
    <submittedName>
        <fullName evidence="1">Uncharacterized protein</fullName>
    </submittedName>
</protein>
<reference evidence="1" key="1">
    <citation type="submission" date="2022-07" db="EMBL/GenBank/DDBJ databases">
        <authorList>
            <person name="Trinca V."/>
            <person name="Uliana J.V.C."/>
            <person name="Torres T.T."/>
            <person name="Ward R.J."/>
            <person name="Monesi N."/>
        </authorList>
    </citation>
    <scope>NUCLEOTIDE SEQUENCE</scope>
    <source>
        <strain evidence="1">HSMRA1968</strain>
        <tissue evidence="1">Whole embryos</tissue>
    </source>
</reference>
<evidence type="ECO:0000313" key="1">
    <source>
        <dbReference type="EMBL" id="KAJ6628675.1"/>
    </source>
</evidence>
<dbReference type="AlphaFoldDB" id="A0A9Q0MJE0"/>
<dbReference type="PANTHER" id="PTHR43686:SF1">
    <property type="entry name" value="AMINOTRAN_5 DOMAIN-CONTAINING PROTEIN"/>
    <property type="match status" value="1"/>
</dbReference>
<dbReference type="EMBL" id="WJQU01002988">
    <property type="protein sequence ID" value="KAJ6628675.1"/>
    <property type="molecule type" value="Genomic_DNA"/>
</dbReference>
<proteinExistence type="predicted"/>